<evidence type="ECO:0000256" key="8">
    <source>
        <dbReference type="PROSITE-ProRule" id="PRU01360"/>
    </source>
</evidence>
<evidence type="ECO:0000313" key="14">
    <source>
        <dbReference type="EMBL" id="WKD49128.1"/>
    </source>
</evidence>
<dbReference type="Pfam" id="PF07715">
    <property type="entry name" value="Plug"/>
    <property type="match status" value="1"/>
</dbReference>
<keyword evidence="3 8" id="KW-1134">Transmembrane beta strand</keyword>
<name>A0ABY9EAL3_9GAMM</name>
<keyword evidence="5 9" id="KW-0798">TonB box</keyword>
<evidence type="ECO:0000256" key="6">
    <source>
        <dbReference type="ARBA" id="ARBA00023136"/>
    </source>
</evidence>
<dbReference type="Gene3D" id="3.55.50.30">
    <property type="match status" value="1"/>
</dbReference>
<dbReference type="InterPro" id="IPR012910">
    <property type="entry name" value="Plug_dom"/>
</dbReference>
<evidence type="ECO:0000259" key="13">
    <source>
        <dbReference type="Pfam" id="PF07715"/>
    </source>
</evidence>
<keyword evidence="14" id="KW-0675">Receptor</keyword>
<reference evidence="14 15" key="1">
    <citation type="submission" date="2022-05" db="EMBL/GenBank/DDBJ databases">
        <title>Microbulbifer sp. nov., isolated from sponge.</title>
        <authorList>
            <person name="Gao L."/>
        </authorList>
    </citation>
    <scope>NUCLEOTIDE SEQUENCE [LARGE SCALE GENOMIC DNA]</scope>
    <source>
        <strain evidence="14 15">MI-G</strain>
    </source>
</reference>
<evidence type="ECO:0000313" key="15">
    <source>
        <dbReference type="Proteomes" id="UP001321520"/>
    </source>
</evidence>
<feature type="domain" description="TonB-dependent receptor-like beta-barrel" evidence="12">
    <location>
        <begin position="435"/>
        <end position="932"/>
    </location>
</feature>
<feature type="signal peptide" evidence="11">
    <location>
        <begin position="1"/>
        <end position="26"/>
    </location>
</feature>
<keyword evidence="11" id="KW-0732">Signal</keyword>
<dbReference type="InterPro" id="IPR037066">
    <property type="entry name" value="Plug_dom_sf"/>
</dbReference>
<evidence type="ECO:0000256" key="5">
    <source>
        <dbReference type="ARBA" id="ARBA00023077"/>
    </source>
</evidence>
<evidence type="ECO:0000256" key="7">
    <source>
        <dbReference type="ARBA" id="ARBA00023237"/>
    </source>
</evidence>
<evidence type="ECO:0000256" key="11">
    <source>
        <dbReference type="SAM" id="SignalP"/>
    </source>
</evidence>
<comment type="subcellular location">
    <subcellularLocation>
        <location evidence="1 8">Cell outer membrane</location>
        <topology evidence="1 8">Multi-pass membrane protein</topology>
    </subcellularLocation>
</comment>
<evidence type="ECO:0000256" key="3">
    <source>
        <dbReference type="ARBA" id="ARBA00022452"/>
    </source>
</evidence>
<keyword evidence="15" id="KW-1185">Reference proteome</keyword>
<feature type="region of interest" description="Disordered" evidence="10">
    <location>
        <begin position="314"/>
        <end position="334"/>
    </location>
</feature>
<evidence type="ECO:0000256" key="9">
    <source>
        <dbReference type="RuleBase" id="RU003357"/>
    </source>
</evidence>
<accession>A0ABY9EAL3</accession>
<dbReference type="Proteomes" id="UP001321520">
    <property type="component" value="Chromosome"/>
</dbReference>
<dbReference type="Gene3D" id="2.170.130.10">
    <property type="entry name" value="TonB-dependent receptor, plug domain"/>
    <property type="match status" value="1"/>
</dbReference>
<keyword evidence="4 8" id="KW-0812">Transmembrane</keyword>
<evidence type="ECO:0000256" key="10">
    <source>
        <dbReference type="SAM" id="MobiDB-lite"/>
    </source>
</evidence>
<dbReference type="InterPro" id="IPR000531">
    <property type="entry name" value="Beta-barrel_TonB"/>
</dbReference>
<evidence type="ECO:0000256" key="1">
    <source>
        <dbReference type="ARBA" id="ARBA00004571"/>
    </source>
</evidence>
<keyword evidence="6 8" id="KW-0472">Membrane</keyword>
<dbReference type="InterPro" id="IPR039426">
    <property type="entry name" value="TonB-dep_rcpt-like"/>
</dbReference>
<protein>
    <submittedName>
        <fullName evidence="14">TonB-dependent receptor</fullName>
    </submittedName>
</protein>
<dbReference type="InterPro" id="IPR036942">
    <property type="entry name" value="Beta-barrel_TonB_sf"/>
</dbReference>
<evidence type="ECO:0000256" key="2">
    <source>
        <dbReference type="ARBA" id="ARBA00022448"/>
    </source>
</evidence>
<organism evidence="14 15">
    <name type="scientific">Microbulbifer spongiae</name>
    <dbReference type="NCBI Taxonomy" id="2944933"/>
    <lineage>
        <taxon>Bacteria</taxon>
        <taxon>Pseudomonadati</taxon>
        <taxon>Pseudomonadota</taxon>
        <taxon>Gammaproteobacteria</taxon>
        <taxon>Cellvibrionales</taxon>
        <taxon>Microbulbiferaceae</taxon>
        <taxon>Microbulbifer</taxon>
    </lineage>
</organism>
<evidence type="ECO:0000259" key="12">
    <source>
        <dbReference type="Pfam" id="PF00593"/>
    </source>
</evidence>
<dbReference type="EMBL" id="CP098023">
    <property type="protein sequence ID" value="WKD49128.1"/>
    <property type="molecule type" value="Genomic_DNA"/>
</dbReference>
<dbReference type="PANTHER" id="PTHR47234">
    <property type="match status" value="1"/>
</dbReference>
<dbReference type="PROSITE" id="PS52016">
    <property type="entry name" value="TONB_DEPENDENT_REC_3"/>
    <property type="match status" value="1"/>
</dbReference>
<dbReference type="PANTHER" id="PTHR47234:SF2">
    <property type="entry name" value="TONB-DEPENDENT RECEPTOR"/>
    <property type="match status" value="1"/>
</dbReference>
<dbReference type="Gene3D" id="2.40.170.20">
    <property type="entry name" value="TonB-dependent receptor, beta-barrel domain"/>
    <property type="match status" value="1"/>
</dbReference>
<feature type="chain" id="PRO_5045308257" evidence="11">
    <location>
        <begin position="27"/>
        <end position="968"/>
    </location>
</feature>
<gene>
    <name evidence="14" type="ORF">M8T91_14680</name>
</gene>
<keyword evidence="7 8" id="KW-0998">Cell outer membrane</keyword>
<feature type="domain" description="TonB-dependent receptor plug" evidence="13">
    <location>
        <begin position="148"/>
        <end position="255"/>
    </location>
</feature>
<dbReference type="Pfam" id="PF00593">
    <property type="entry name" value="TonB_dep_Rec_b-barrel"/>
    <property type="match status" value="1"/>
</dbReference>
<sequence>MRILLTVKYWALLTLALLLPSFGTAAALCPRPSIQLPAGTLSQALIFLGQQCNISVLVEASAASHYVLAEQTLRSDNGQFEAALQQLLFELPFKYERISPTSVAVITADKRKHSAVKPSIHSTEEVTVTGQRLTGSHLHHSHLDGYLPVDALTSKQLEMTGAQTVADLLKFLPAISGNFTSTSVSQEGDGTATVSLRGLPASNTLVLLNGRRIISDGFKGEATDLNSIPLPMVKRIEILKDGAFAIYGSDAIAGVVNIILQRDFEGLKTSSYYGQSQENDRQTKSHHLTWGWQGDRSHLLLSLAQYQQEAVMSRDRSVSDSADSRPNGGLDQRSSAIPGGFIALSDSTVITNTITGDYQDWISEDRFNYSEFTSAIAPLDNNSLYLTGDVDIGDNAFLFAEIMGVHTLAESIMAPTPVFTRFDNDNFTITSENIYNAFSQDITDLRRRLVEIGPRKQTNRITTWRFNSGLKGLWQDWQWELGAAYQYTEKTETLSNLVDPSALALGLKGPDQCNPDVGCIAVNLLGPSGSISTEQQDFIRGDSVNNSDSQMTSVTLVADGTLAHLTSGKIGAAAGIELRREAIDSLSDSSEAVSFIGGHAPGTTKGSRIIREAFTEVSIPLTEQLWLDGALRLSHYNDFGSTSNPKLALRWKPFSALMIRGSFATGFRAPTLTDVKQQSYLSQVTIIDPCSYNPPDSLPGCTKQADSSLIEHLTEFGGNPNLKPEISKNLSLGITWTPASLKGLKATFDLYDIQQENVIGSDPKLLVEQNARSGLFDDKVIRDENGDISRIFATRLNQGNREVQGYDIALRYNAQPGHAGHFRLAFNISHILHHLKQVTPESQKEDLSGTFVGGTSGEAGSLPKWKANAGIYWNKGPWEAAYTMHYVGPLEETFTQGRSLTSRDIEDWSTHDLQFAVTPHKKLRLAIGVNNLLNQSPPLAATATHHNYDYRTYDITGRFWYGSFSLKL</sequence>
<dbReference type="RefSeq" id="WP_301414916.1">
    <property type="nucleotide sequence ID" value="NZ_CP098023.1"/>
</dbReference>
<proteinExistence type="inferred from homology"/>
<dbReference type="SUPFAM" id="SSF56935">
    <property type="entry name" value="Porins"/>
    <property type="match status" value="1"/>
</dbReference>
<evidence type="ECO:0000256" key="4">
    <source>
        <dbReference type="ARBA" id="ARBA00022692"/>
    </source>
</evidence>
<keyword evidence="2 8" id="KW-0813">Transport</keyword>
<dbReference type="CDD" id="cd01347">
    <property type="entry name" value="ligand_gated_channel"/>
    <property type="match status" value="1"/>
</dbReference>
<comment type="similarity">
    <text evidence="8 9">Belongs to the TonB-dependent receptor family.</text>
</comment>